<organism evidence="1 2">
    <name type="scientific">Auriscalpium vulgare</name>
    <dbReference type="NCBI Taxonomy" id="40419"/>
    <lineage>
        <taxon>Eukaryota</taxon>
        <taxon>Fungi</taxon>
        <taxon>Dikarya</taxon>
        <taxon>Basidiomycota</taxon>
        <taxon>Agaricomycotina</taxon>
        <taxon>Agaricomycetes</taxon>
        <taxon>Russulales</taxon>
        <taxon>Auriscalpiaceae</taxon>
        <taxon>Auriscalpium</taxon>
    </lineage>
</organism>
<protein>
    <submittedName>
        <fullName evidence="1">Uncharacterized protein</fullName>
    </submittedName>
</protein>
<keyword evidence="2" id="KW-1185">Reference proteome</keyword>
<accession>A0ACB8R9V9</accession>
<reference evidence="1" key="1">
    <citation type="submission" date="2021-02" db="EMBL/GenBank/DDBJ databases">
        <authorList>
            <consortium name="DOE Joint Genome Institute"/>
            <person name="Ahrendt S."/>
            <person name="Looney B.P."/>
            <person name="Miyauchi S."/>
            <person name="Morin E."/>
            <person name="Drula E."/>
            <person name="Courty P.E."/>
            <person name="Chicoki N."/>
            <person name="Fauchery L."/>
            <person name="Kohler A."/>
            <person name="Kuo A."/>
            <person name="Labutti K."/>
            <person name="Pangilinan J."/>
            <person name="Lipzen A."/>
            <person name="Riley R."/>
            <person name="Andreopoulos W."/>
            <person name="He G."/>
            <person name="Johnson J."/>
            <person name="Barry K.W."/>
            <person name="Grigoriev I.V."/>
            <person name="Nagy L."/>
            <person name="Hibbett D."/>
            <person name="Henrissat B."/>
            <person name="Matheny P.B."/>
            <person name="Labbe J."/>
            <person name="Martin F."/>
        </authorList>
    </citation>
    <scope>NUCLEOTIDE SEQUENCE</scope>
    <source>
        <strain evidence="1">FP105234-sp</strain>
    </source>
</reference>
<comment type="caution">
    <text evidence="1">The sequence shown here is derived from an EMBL/GenBank/DDBJ whole genome shotgun (WGS) entry which is preliminary data.</text>
</comment>
<evidence type="ECO:0000313" key="1">
    <source>
        <dbReference type="EMBL" id="KAI0040879.1"/>
    </source>
</evidence>
<dbReference type="EMBL" id="MU276160">
    <property type="protein sequence ID" value="KAI0040879.1"/>
    <property type="molecule type" value="Genomic_DNA"/>
</dbReference>
<evidence type="ECO:0000313" key="2">
    <source>
        <dbReference type="Proteomes" id="UP000814033"/>
    </source>
</evidence>
<reference evidence="1" key="2">
    <citation type="journal article" date="2022" name="New Phytol.">
        <title>Evolutionary transition to the ectomycorrhizal habit in the genomes of a hyperdiverse lineage of mushroom-forming fungi.</title>
        <authorList>
            <person name="Looney B."/>
            <person name="Miyauchi S."/>
            <person name="Morin E."/>
            <person name="Drula E."/>
            <person name="Courty P.E."/>
            <person name="Kohler A."/>
            <person name="Kuo A."/>
            <person name="LaButti K."/>
            <person name="Pangilinan J."/>
            <person name="Lipzen A."/>
            <person name="Riley R."/>
            <person name="Andreopoulos W."/>
            <person name="He G."/>
            <person name="Johnson J."/>
            <person name="Nolan M."/>
            <person name="Tritt A."/>
            <person name="Barry K.W."/>
            <person name="Grigoriev I.V."/>
            <person name="Nagy L.G."/>
            <person name="Hibbett D."/>
            <person name="Henrissat B."/>
            <person name="Matheny P.B."/>
            <person name="Labbe J."/>
            <person name="Martin F.M."/>
        </authorList>
    </citation>
    <scope>NUCLEOTIDE SEQUENCE</scope>
    <source>
        <strain evidence="1">FP105234-sp</strain>
    </source>
</reference>
<proteinExistence type="predicted"/>
<name>A0ACB8R9V9_9AGAM</name>
<gene>
    <name evidence="1" type="ORF">FA95DRAFT_1565989</name>
</gene>
<dbReference type="Proteomes" id="UP000814033">
    <property type="component" value="Unassembled WGS sequence"/>
</dbReference>
<sequence>MSDSDYGLPASPSPTPRDAAAPVNASDADIILRSVDAVDFRAHKLLLSMASPFFQNLFTLPQPPTSSPHASPNELKDGISVVCLSEDEHAVDMMLRYCYPRTVCPAEPTLDTTEDVKLTLVLISKYQLAGVQGIVVQRLKAGPTLPQVLSIFLKAWLLDLRDVVPIAARHTLRADVDTSEDYEELNQVPCIVLVKLANFRKACADAASARPWTDDTTQRLSFPVADFSASCSANNNYRYSLCPAIDQYLKDAFIELKLLPSGWNLVFQNQIVTAVEKVSRSCKACHANDRISPAVIKMSRFLYEEVESRISKIEMEKSFF</sequence>